<dbReference type="PANTHER" id="PTHR43133">
    <property type="entry name" value="RNA POLYMERASE ECF-TYPE SIGMA FACTO"/>
    <property type="match status" value="1"/>
</dbReference>
<evidence type="ECO:0000256" key="4">
    <source>
        <dbReference type="ARBA" id="ARBA00023125"/>
    </source>
</evidence>
<dbReference type="RefSeq" id="WP_156855913.1">
    <property type="nucleotide sequence ID" value="NZ_BMOS01000009.1"/>
</dbReference>
<dbReference type="InterPro" id="IPR039425">
    <property type="entry name" value="RNA_pol_sigma-70-like"/>
</dbReference>
<evidence type="ECO:0000313" key="9">
    <source>
        <dbReference type="Proteomes" id="UP000624041"/>
    </source>
</evidence>
<dbReference type="InterPro" id="IPR036388">
    <property type="entry name" value="WH-like_DNA-bd_sf"/>
</dbReference>
<dbReference type="EMBL" id="BMOS01000009">
    <property type="protein sequence ID" value="GGN56523.1"/>
    <property type="molecule type" value="Genomic_DNA"/>
</dbReference>
<keyword evidence="5" id="KW-0804">Transcription</keyword>
<reference evidence="8" key="1">
    <citation type="journal article" date="2014" name="Int. J. Syst. Evol. Microbiol.">
        <title>Complete genome sequence of Corynebacterium casei LMG S-19264T (=DSM 44701T), isolated from a smear-ripened cheese.</title>
        <authorList>
            <consortium name="US DOE Joint Genome Institute (JGI-PGF)"/>
            <person name="Walter F."/>
            <person name="Albersmeier A."/>
            <person name="Kalinowski J."/>
            <person name="Ruckert C."/>
        </authorList>
    </citation>
    <scope>NUCLEOTIDE SEQUENCE</scope>
    <source>
        <strain evidence="8">JCM 17251</strain>
    </source>
</reference>
<evidence type="ECO:0000256" key="1">
    <source>
        <dbReference type="ARBA" id="ARBA00010641"/>
    </source>
</evidence>
<dbReference type="InterPro" id="IPR014284">
    <property type="entry name" value="RNA_pol_sigma-70_dom"/>
</dbReference>
<dbReference type="PANTHER" id="PTHR43133:SF60">
    <property type="entry name" value="RNA POLYMERASE SIGMA FACTOR SIGV"/>
    <property type="match status" value="1"/>
</dbReference>
<dbReference type="InterPro" id="IPR013324">
    <property type="entry name" value="RNA_pol_sigma_r3/r4-like"/>
</dbReference>
<evidence type="ECO:0000259" key="6">
    <source>
        <dbReference type="Pfam" id="PF04542"/>
    </source>
</evidence>
<dbReference type="Gene3D" id="1.10.10.10">
    <property type="entry name" value="Winged helix-like DNA-binding domain superfamily/Winged helix DNA-binding domain"/>
    <property type="match status" value="1"/>
</dbReference>
<dbReference type="InterPro" id="IPR007627">
    <property type="entry name" value="RNA_pol_sigma70_r2"/>
</dbReference>
<dbReference type="CDD" id="cd06171">
    <property type="entry name" value="Sigma70_r4"/>
    <property type="match status" value="1"/>
</dbReference>
<evidence type="ECO:0000256" key="3">
    <source>
        <dbReference type="ARBA" id="ARBA00023082"/>
    </source>
</evidence>
<sequence length="178" mass="21068">MKALFNHFYETYHQDIYNYVFYMVKDRTVAEDIVQEVYIRIIKSYDRFRGDSSEKTWAFSIARHAVFDHFRKQKRKKKHTNETVDLGEWTEFIPTTEAAPDEVVIQQEDMQVLYRLLDKCSINQKQVVVLRYIQGHSLKETAEILNMTVSNVKTLQHRAIKKLKNLFAKEKKGGESGD</sequence>
<comment type="caution">
    <text evidence="8">The sequence shown here is derived from an EMBL/GenBank/DDBJ whole genome shotgun (WGS) entry which is preliminary data.</text>
</comment>
<dbReference type="Gene3D" id="1.10.1740.10">
    <property type="match status" value="1"/>
</dbReference>
<dbReference type="Pfam" id="PF04545">
    <property type="entry name" value="Sigma70_r4"/>
    <property type="match status" value="1"/>
</dbReference>
<reference evidence="8" key="2">
    <citation type="submission" date="2020-09" db="EMBL/GenBank/DDBJ databases">
        <authorList>
            <person name="Sun Q."/>
            <person name="Ohkuma M."/>
        </authorList>
    </citation>
    <scope>NUCLEOTIDE SEQUENCE</scope>
    <source>
        <strain evidence="8">JCM 17251</strain>
    </source>
</reference>
<keyword evidence="3" id="KW-0731">Sigma factor</keyword>
<dbReference type="GO" id="GO:0006352">
    <property type="term" value="P:DNA-templated transcription initiation"/>
    <property type="evidence" value="ECO:0007669"/>
    <property type="project" value="InterPro"/>
</dbReference>
<dbReference type="SUPFAM" id="SSF88946">
    <property type="entry name" value="Sigma2 domain of RNA polymerase sigma factors"/>
    <property type="match status" value="1"/>
</dbReference>
<comment type="similarity">
    <text evidence="1">Belongs to the sigma-70 factor family. ECF subfamily.</text>
</comment>
<feature type="domain" description="RNA polymerase sigma-70 region 4" evidence="7">
    <location>
        <begin position="123"/>
        <end position="164"/>
    </location>
</feature>
<dbReference type="Proteomes" id="UP000624041">
    <property type="component" value="Unassembled WGS sequence"/>
</dbReference>
<evidence type="ECO:0000259" key="7">
    <source>
        <dbReference type="Pfam" id="PF04545"/>
    </source>
</evidence>
<dbReference type="NCBIfam" id="TIGR02937">
    <property type="entry name" value="sigma70-ECF"/>
    <property type="match status" value="1"/>
</dbReference>
<evidence type="ECO:0000256" key="5">
    <source>
        <dbReference type="ARBA" id="ARBA00023163"/>
    </source>
</evidence>
<gene>
    <name evidence="8" type="primary">sigX</name>
    <name evidence="8" type="ORF">GCM10007971_16560</name>
</gene>
<dbReference type="GO" id="GO:0016987">
    <property type="term" value="F:sigma factor activity"/>
    <property type="evidence" value="ECO:0007669"/>
    <property type="project" value="UniProtKB-KW"/>
</dbReference>
<dbReference type="InterPro" id="IPR007630">
    <property type="entry name" value="RNA_pol_sigma70_r4"/>
</dbReference>
<organism evidence="8 9">
    <name type="scientific">Oceanobacillus indicireducens</name>
    <dbReference type="NCBI Taxonomy" id="1004261"/>
    <lineage>
        <taxon>Bacteria</taxon>
        <taxon>Bacillati</taxon>
        <taxon>Bacillota</taxon>
        <taxon>Bacilli</taxon>
        <taxon>Bacillales</taxon>
        <taxon>Bacillaceae</taxon>
        <taxon>Oceanobacillus</taxon>
    </lineage>
</organism>
<keyword evidence="9" id="KW-1185">Reference proteome</keyword>
<dbReference type="SUPFAM" id="SSF88659">
    <property type="entry name" value="Sigma3 and sigma4 domains of RNA polymerase sigma factors"/>
    <property type="match status" value="1"/>
</dbReference>
<evidence type="ECO:0000313" key="8">
    <source>
        <dbReference type="EMBL" id="GGN56523.1"/>
    </source>
</evidence>
<evidence type="ECO:0000256" key="2">
    <source>
        <dbReference type="ARBA" id="ARBA00023015"/>
    </source>
</evidence>
<dbReference type="InterPro" id="IPR013325">
    <property type="entry name" value="RNA_pol_sigma_r2"/>
</dbReference>
<accession>A0A917XXG2</accession>
<name>A0A917XXG2_9BACI</name>
<dbReference type="GO" id="GO:0003677">
    <property type="term" value="F:DNA binding"/>
    <property type="evidence" value="ECO:0007669"/>
    <property type="project" value="UniProtKB-KW"/>
</dbReference>
<protein>
    <submittedName>
        <fullName evidence="8">ECF RNA polymerase sigma factor SigX</fullName>
    </submittedName>
</protein>
<dbReference type="Pfam" id="PF04542">
    <property type="entry name" value="Sigma70_r2"/>
    <property type="match status" value="1"/>
</dbReference>
<proteinExistence type="inferred from homology"/>
<feature type="domain" description="RNA polymerase sigma-70 region 2" evidence="6">
    <location>
        <begin position="8"/>
        <end position="75"/>
    </location>
</feature>
<keyword evidence="4" id="KW-0238">DNA-binding</keyword>
<keyword evidence="2" id="KW-0805">Transcription regulation</keyword>
<dbReference type="AlphaFoldDB" id="A0A917XXG2"/>